<name>A0A1Z3N5Q9_BDEBC</name>
<evidence type="ECO:0000313" key="1">
    <source>
        <dbReference type="EMBL" id="ASD62793.1"/>
    </source>
</evidence>
<dbReference type="AlphaFoldDB" id="A0A1Z3N5Q9"/>
<evidence type="ECO:0000313" key="2">
    <source>
        <dbReference type="Proteomes" id="UP000197003"/>
    </source>
</evidence>
<dbReference type="Proteomes" id="UP000197003">
    <property type="component" value="Chromosome"/>
</dbReference>
<proteinExistence type="predicted"/>
<sequence length="328" mass="37481">MLIDVVRPETWEELNDQVKTCLGLAPRIRARAYQGLSQAVYEISQSTAHFMSHKKAIGVVQGQTSVFEGLLGYYYKETYEVNARSHTQITDVKEWVESLKKDTCFVLFSEDHPVTGELYPFADELDRLLNEKRIFSFRVSHARHFHESVEIRPYTVRLCSYAPMVSVAILGERFRSPALQVQNQSWLEVDFINQLMKARDGRSVNQLLVEKFETEAASVAQPFLKPGSARLYDRALCVFSDVSAEAVAQKVFSKLGLSAEEGWKKLETTNMCQWNAIKMFRHWWEPAPSSDSLRGLLIVGPELLATKDFAKLLISSYEDIKAQQSWNV</sequence>
<protein>
    <submittedName>
        <fullName evidence="1">Uncharacterized protein</fullName>
    </submittedName>
</protein>
<organism evidence="1 2">
    <name type="scientific">Bdellovibrio bacteriovorus</name>
    <dbReference type="NCBI Taxonomy" id="959"/>
    <lineage>
        <taxon>Bacteria</taxon>
        <taxon>Pseudomonadati</taxon>
        <taxon>Bdellovibrionota</taxon>
        <taxon>Bdellovibrionia</taxon>
        <taxon>Bdellovibrionales</taxon>
        <taxon>Pseudobdellovibrionaceae</taxon>
        <taxon>Bdellovibrio</taxon>
    </lineage>
</organism>
<dbReference type="RefSeq" id="WP_088564412.1">
    <property type="nucleotide sequence ID" value="NZ_CP020946.1"/>
</dbReference>
<reference evidence="1 2" key="1">
    <citation type="submission" date="2017-04" db="EMBL/GenBank/DDBJ databases">
        <title>Whole genome sequence of Bdellovibrio bacteriovorus strain SSB218315.</title>
        <authorList>
            <person name="Oyedara O."/>
            <person name="Rodriguez-Perez M.A."/>
        </authorList>
    </citation>
    <scope>NUCLEOTIDE SEQUENCE [LARGE SCALE GENOMIC DNA]</scope>
    <source>
        <strain evidence="1 2">SSB218315</strain>
    </source>
</reference>
<dbReference type="EMBL" id="CP020946">
    <property type="protein sequence ID" value="ASD62793.1"/>
    <property type="molecule type" value="Genomic_DNA"/>
</dbReference>
<accession>A0A1Z3N5Q9</accession>
<gene>
    <name evidence="1" type="ORF">B9G79_04025</name>
</gene>
<dbReference type="OrthoDB" id="5289585at2"/>